<name>A0ABV7LH81_9HYPH</name>
<reference evidence="3" key="1">
    <citation type="journal article" date="2019" name="Int. J. Syst. Evol. Microbiol.">
        <title>The Global Catalogue of Microorganisms (GCM) 10K type strain sequencing project: providing services to taxonomists for standard genome sequencing and annotation.</title>
        <authorList>
            <consortium name="The Broad Institute Genomics Platform"/>
            <consortium name="The Broad Institute Genome Sequencing Center for Infectious Disease"/>
            <person name="Wu L."/>
            <person name="Ma J."/>
        </authorList>
    </citation>
    <scope>NUCLEOTIDE SEQUENCE [LARGE SCALE GENOMIC DNA]</scope>
    <source>
        <strain evidence="3">CCM 7941</strain>
    </source>
</reference>
<keyword evidence="2" id="KW-0808">Transferase</keyword>
<dbReference type="Proteomes" id="UP001595536">
    <property type="component" value="Unassembled WGS sequence"/>
</dbReference>
<evidence type="ECO:0000256" key="1">
    <source>
        <dbReference type="SAM" id="MobiDB-lite"/>
    </source>
</evidence>
<accession>A0ABV7LH81</accession>
<dbReference type="GO" id="GO:0016740">
    <property type="term" value="F:transferase activity"/>
    <property type="evidence" value="ECO:0007669"/>
    <property type="project" value="UniProtKB-KW"/>
</dbReference>
<gene>
    <name evidence="2" type="ORF">ACFOEX_12395</name>
</gene>
<feature type="non-terminal residue" evidence="2">
    <location>
        <position position="1"/>
    </location>
</feature>
<proteinExistence type="predicted"/>
<feature type="region of interest" description="Disordered" evidence="1">
    <location>
        <begin position="64"/>
        <end position="84"/>
    </location>
</feature>
<dbReference type="SUPFAM" id="SSF88713">
    <property type="entry name" value="Glycoside hydrolase/deacetylase"/>
    <property type="match status" value="1"/>
</dbReference>
<evidence type="ECO:0000313" key="3">
    <source>
        <dbReference type="Proteomes" id="UP001595536"/>
    </source>
</evidence>
<dbReference type="InterPro" id="IPR011330">
    <property type="entry name" value="Glyco_hydro/deAcase_b/a-brl"/>
</dbReference>
<comment type="caution">
    <text evidence="2">The sequence shown here is derived from an EMBL/GenBank/DDBJ whole genome shotgun (WGS) entry which is preliminary data.</text>
</comment>
<protein>
    <submittedName>
        <fullName evidence="2">Glycosyl transferase family 28</fullName>
    </submittedName>
</protein>
<sequence length="238" mass="24666">DAGAPVAFWWRDDDAATPTPRLERLLRCAGAHGAPLAIAAIPARATADLAQRLAEEPAATLLPHGLSHDNLAPPEAKKGELSHGAPGAVAARAAEGLALLRRLAPALTRAVLVPPWNRVSPAALPLLAQAGFAGVSTFAERSQREAAPGLAQVNAHVDPVNWRGDRSLVDPGRLAETLVAAIARRATAAAAWRLGPVGLLTHHLVHDDAVDAWMHECVAMIAASPGGRFVAIDAEIAG</sequence>
<dbReference type="EMBL" id="JBHRUV010000083">
    <property type="protein sequence ID" value="MFC3267144.1"/>
    <property type="molecule type" value="Genomic_DNA"/>
</dbReference>
<organism evidence="2 3">
    <name type="scientific">Camelimonas abortus</name>
    <dbReference type="NCBI Taxonomy" id="1017184"/>
    <lineage>
        <taxon>Bacteria</taxon>
        <taxon>Pseudomonadati</taxon>
        <taxon>Pseudomonadota</taxon>
        <taxon>Alphaproteobacteria</taxon>
        <taxon>Hyphomicrobiales</taxon>
        <taxon>Chelatococcaceae</taxon>
        <taxon>Camelimonas</taxon>
    </lineage>
</organism>
<dbReference type="Gene3D" id="3.20.20.370">
    <property type="entry name" value="Glycoside hydrolase/deacetylase"/>
    <property type="match status" value="1"/>
</dbReference>
<evidence type="ECO:0000313" key="2">
    <source>
        <dbReference type="EMBL" id="MFC3267144.1"/>
    </source>
</evidence>
<keyword evidence="3" id="KW-1185">Reference proteome</keyword>